<dbReference type="InParanoid" id="A0A3Q3EZ45"/>
<dbReference type="Ensembl" id="ENSLBET00000013298.1">
    <property type="protein sequence ID" value="ENSLBEP00000012653.1"/>
    <property type="gene ID" value="ENSLBEG00000009717.1"/>
</dbReference>
<keyword evidence="2" id="KW-1185">Reference proteome</keyword>
<name>A0A3Q3EZ45_9LABR</name>
<evidence type="ECO:0000313" key="2">
    <source>
        <dbReference type="Proteomes" id="UP000261660"/>
    </source>
</evidence>
<sequence>IFSFKKKKKLLLSILFILFSMRQENRQRREKGRRDKERSKITIQSVEKGLRTSALAATLLTVIFCVLSQKC</sequence>
<evidence type="ECO:0000313" key="1">
    <source>
        <dbReference type="Ensembl" id="ENSLBEP00000012653.1"/>
    </source>
</evidence>
<dbReference type="Proteomes" id="UP000261660">
    <property type="component" value="Unplaced"/>
</dbReference>
<reference evidence="1" key="2">
    <citation type="submission" date="2025-09" db="UniProtKB">
        <authorList>
            <consortium name="Ensembl"/>
        </authorList>
    </citation>
    <scope>IDENTIFICATION</scope>
</reference>
<protein>
    <submittedName>
        <fullName evidence="1">Uncharacterized protein</fullName>
    </submittedName>
</protein>
<accession>A0A3Q3EZ45</accession>
<proteinExistence type="predicted"/>
<dbReference type="AlphaFoldDB" id="A0A3Q3EZ45"/>
<organism evidence="1 2">
    <name type="scientific">Labrus bergylta</name>
    <name type="common">ballan wrasse</name>
    <dbReference type="NCBI Taxonomy" id="56723"/>
    <lineage>
        <taxon>Eukaryota</taxon>
        <taxon>Metazoa</taxon>
        <taxon>Chordata</taxon>
        <taxon>Craniata</taxon>
        <taxon>Vertebrata</taxon>
        <taxon>Euteleostomi</taxon>
        <taxon>Actinopterygii</taxon>
        <taxon>Neopterygii</taxon>
        <taxon>Teleostei</taxon>
        <taxon>Neoteleostei</taxon>
        <taxon>Acanthomorphata</taxon>
        <taxon>Eupercaria</taxon>
        <taxon>Labriformes</taxon>
        <taxon>Labridae</taxon>
        <taxon>Labrus</taxon>
    </lineage>
</organism>
<reference evidence="1" key="1">
    <citation type="submission" date="2025-08" db="UniProtKB">
        <authorList>
            <consortium name="Ensembl"/>
        </authorList>
    </citation>
    <scope>IDENTIFICATION</scope>
</reference>